<feature type="domain" description="ABC transmembrane type-1" evidence="8">
    <location>
        <begin position="74"/>
        <end position="279"/>
    </location>
</feature>
<evidence type="ECO:0000256" key="6">
    <source>
        <dbReference type="ARBA" id="ARBA00023136"/>
    </source>
</evidence>
<keyword evidence="3" id="KW-1003">Cell membrane</keyword>
<keyword evidence="5 7" id="KW-1133">Transmembrane helix</keyword>
<feature type="transmembrane region" description="Helical" evidence="7">
    <location>
        <begin position="184"/>
        <end position="205"/>
    </location>
</feature>
<feature type="transmembrane region" description="Helical" evidence="7">
    <location>
        <begin position="262"/>
        <end position="279"/>
    </location>
</feature>
<reference evidence="9 10" key="1">
    <citation type="submission" date="2022-05" db="EMBL/GenBank/DDBJ databases">
        <title>Genome Sequencing of Bee-Associated Microbes.</title>
        <authorList>
            <person name="Dunlap C."/>
        </authorList>
    </citation>
    <scope>NUCLEOTIDE SEQUENCE [LARGE SCALE GENOMIC DNA]</scope>
    <source>
        <strain evidence="9 10">NRRL NRS-750</strain>
    </source>
</reference>
<feature type="transmembrane region" description="Helical" evidence="7">
    <location>
        <begin position="141"/>
        <end position="161"/>
    </location>
</feature>
<sequence length="294" mass="33196">MIDRSFGDRIFNLINYTLLTLLTLIVLYPLVFVLSASISNPEHVLRGEMWLIPKGFNFDAYTKIFQNKDILLGYSNTILYTVIGTALNVVMTICAAYPLSRRDLAGRGLVTGLIVFTMFFGGGLIPTYLLIKNLNMLDTLWVMIIPNAVSVWNIIIMRTFFQQSIPGELQESAMIDGCTHIQTLLRIVLPLSMPIIAVMVLFYAVGHWNSYFNALIYLTTKEKFPLQLILREILIQSDSGEFVKLTSESAVRMKMSVEGLKYAVLVVANLPMLILYPFLQRYFVKGIMIGALKG</sequence>
<accession>A0ABT4E6X9</accession>
<organism evidence="9 10">
    <name type="scientific">Paenibacillus alvei</name>
    <name type="common">Bacillus alvei</name>
    <dbReference type="NCBI Taxonomy" id="44250"/>
    <lineage>
        <taxon>Bacteria</taxon>
        <taxon>Bacillati</taxon>
        <taxon>Bacillota</taxon>
        <taxon>Bacilli</taxon>
        <taxon>Bacillales</taxon>
        <taxon>Paenibacillaceae</taxon>
        <taxon>Paenibacillus</taxon>
    </lineage>
</organism>
<evidence type="ECO:0000256" key="2">
    <source>
        <dbReference type="ARBA" id="ARBA00022448"/>
    </source>
</evidence>
<gene>
    <name evidence="9" type="ORF">M5X04_09135</name>
</gene>
<dbReference type="PROSITE" id="PS50928">
    <property type="entry name" value="ABC_TM1"/>
    <property type="match status" value="1"/>
</dbReference>
<dbReference type="RefSeq" id="WP_021255379.1">
    <property type="nucleotide sequence ID" value="NZ_JAMDLY010000009.1"/>
</dbReference>
<evidence type="ECO:0000256" key="3">
    <source>
        <dbReference type="ARBA" id="ARBA00022475"/>
    </source>
</evidence>
<feature type="transmembrane region" description="Helical" evidence="7">
    <location>
        <begin position="78"/>
        <end position="97"/>
    </location>
</feature>
<dbReference type="PANTHER" id="PTHR43744:SF9">
    <property type="entry name" value="POLYGALACTURONAN_RHAMNOGALACTURONAN TRANSPORT SYSTEM PERMEASE PROTEIN YTCP"/>
    <property type="match status" value="1"/>
</dbReference>
<keyword evidence="6 7" id="KW-0472">Membrane</keyword>
<name>A0ABT4E6X9_PAEAL</name>
<dbReference type="InterPro" id="IPR000515">
    <property type="entry name" value="MetI-like"/>
</dbReference>
<feature type="transmembrane region" description="Helical" evidence="7">
    <location>
        <begin position="109"/>
        <end position="129"/>
    </location>
</feature>
<dbReference type="SUPFAM" id="SSF161098">
    <property type="entry name" value="MetI-like"/>
    <property type="match status" value="1"/>
</dbReference>
<dbReference type="InterPro" id="IPR035906">
    <property type="entry name" value="MetI-like_sf"/>
</dbReference>
<protein>
    <submittedName>
        <fullName evidence="9">Carbohydrate ABC transporter permease</fullName>
    </submittedName>
</protein>
<keyword evidence="2" id="KW-0813">Transport</keyword>
<evidence type="ECO:0000313" key="9">
    <source>
        <dbReference type="EMBL" id="MCY9529496.1"/>
    </source>
</evidence>
<comment type="subcellular location">
    <subcellularLocation>
        <location evidence="1">Cell membrane</location>
        <topology evidence="1">Multi-pass membrane protein</topology>
    </subcellularLocation>
</comment>
<keyword evidence="4 7" id="KW-0812">Transmembrane</keyword>
<dbReference type="Proteomes" id="UP001527090">
    <property type="component" value="Unassembled WGS sequence"/>
</dbReference>
<dbReference type="EMBL" id="JAMDLY010000009">
    <property type="protein sequence ID" value="MCY9529496.1"/>
    <property type="molecule type" value="Genomic_DNA"/>
</dbReference>
<proteinExistence type="predicted"/>
<dbReference type="CDD" id="cd06261">
    <property type="entry name" value="TM_PBP2"/>
    <property type="match status" value="1"/>
</dbReference>
<evidence type="ECO:0000259" key="8">
    <source>
        <dbReference type="PROSITE" id="PS50928"/>
    </source>
</evidence>
<comment type="caution">
    <text evidence="9">The sequence shown here is derived from an EMBL/GenBank/DDBJ whole genome shotgun (WGS) entry which is preliminary data.</text>
</comment>
<evidence type="ECO:0000313" key="10">
    <source>
        <dbReference type="Proteomes" id="UP001527090"/>
    </source>
</evidence>
<evidence type="ECO:0000256" key="5">
    <source>
        <dbReference type="ARBA" id="ARBA00022989"/>
    </source>
</evidence>
<evidence type="ECO:0000256" key="1">
    <source>
        <dbReference type="ARBA" id="ARBA00004651"/>
    </source>
</evidence>
<feature type="transmembrane region" description="Helical" evidence="7">
    <location>
        <begin position="12"/>
        <end position="38"/>
    </location>
</feature>
<dbReference type="Gene3D" id="1.10.3720.10">
    <property type="entry name" value="MetI-like"/>
    <property type="match status" value="1"/>
</dbReference>
<evidence type="ECO:0000256" key="7">
    <source>
        <dbReference type="SAM" id="Phobius"/>
    </source>
</evidence>
<dbReference type="PANTHER" id="PTHR43744">
    <property type="entry name" value="ABC TRANSPORTER PERMEASE PROTEIN MG189-RELATED-RELATED"/>
    <property type="match status" value="1"/>
</dbReference>
<keyword evidence="10" id="KW-1185">Reference proteome</keyword>
<evidence type="ECO:0000256" key="4">
    <source>
        <dbReference type="ARBA" id="ARBA00022692"/>
    </source>
</evidence>